<dbReference type="PANTHER" id="PTHR43569:SF2">
    <property type="entry name" value="AMIDOHYDROLASE-RELATED DOMAIN-CONTAINING PROTEIN"/>
    <property type="match status" value="1"/>
</dbReference>
<dbReference type="InterPro" id="IPR006680">
    <property type="entry name" value="Amidohydro-rel"/>
</dbReference>
<dbReference type="PANTHER" id="PTHR43569">
    <property type="entry name" value="AMIDOHYDROLASE"/>
    <property type="match status" value="1"/>
</dbReference>
<dbReference type="EMBL" id="JAENJH010000001">
    <property type="protein sequence ID" value="MBK1783835.1"/>
    <property type="molecule type" value="Genomic_DNA"/>
</dbReference>
<dbReference type="Proteomes" id="UP000635245">
    <property type="component" value="Unassembled WGS sequence"/>
</dbReference>
<dbReference type="GO" id="GO:0016787">
    <property type="term" value="F:hydrolase activity"/>
    <property type="evidence" value="ECO:0007669"/>
    <property type="project" value="InterPro"/>
</dbReference>
<dbReference type="AlphaFoldDB" id="A0A934V477"/>
<evidence type="ECO:0000313" key="4">
    <source>
        <dbReference type="Proteomes" id="UP000635245"/>
    </source>
</evidence>
<dbReference type="Gene3D" id="3.20.20.140">
    <property type="entry name" value="Metal-dependent hydrolases"/>
    <property type="match status" value="1"/>
</dbReference>
<feature type="domain" description="Amidohydrolase-related" evidence="2">
    <location>
        <begin position="4"/>
        <end position="281"/>
    </location>
</feature>
<comment type="caution">
    <text evidence="3">The sequence shown here is derived from an EMBL/GenBank/DDBJ whole genome shotgun (WGS) entry which is preliminary data.</text>
</comment>
<dbReference type="RefSeq" id="WP_200315434.1">
    <property type="nucleotide sequence ID" value="NZ_JAENJH010000001.1"/>
</dbReference>
<dbReference type="Pfam" id="PF04909">
    <property type="entry name" value="Amidohydro_2"/>
    <property type="match status" value="1"/>
</dbReference>
<evidence type="ECO:0000256" key="1">
    <source>
        <dbReference type="ARBA" id="ARBA00038310"/>
    </source>
</evidence>
<dbReference type="SUPFAM" id="SSF51556">
    <property type="entry name" value="Metallo-dependent hydrolases"/>
    <property type="match status" value="1"/>
</dbReference>
<evidence type="ECO:0000259" key="2">
    <source>
        <dbReference type="Pfam" id="PF04909"/>
    </source>
</evidence>
<evidence type="ECO:0000313" key="3">
    <source>
        <dbReference type="EMBL" id="MBK1783835.1"/>
    </source>
</evidence>
<protein>
    <submittedName>
        <fullName evidence="3">Amidohydrolase family protein</fullName>
    </submittedName>
</protein>
<comment type="similarity">
    <text evidence="1">Belongs to the metallo-dependent hydrolases superfamily.</text>
</comment>
<name>A0A934V477_9PSEU</name>
<proteinExistence type="inferred from homology"/>
<dbReference type="InterPro" id="IPR052350">
    <property type="entry name" value="Metallo-dep_Lactonases"/>
</dbReference>
<keyword evidence="4" id="KW-1185">Reference proteome</keyword>
<organism evidence="3 4">
    <name type="scientific">Prauserella cavernicola</name>
    <dbReference type="NCBI Taxonomy" id="2800127"/>
    <lineage>
        <taxon>Bacteria</taxon>
        <taxon>Bacillati</taxon>
        <taxon>Actinomycetota</taxon>
        <taxon>Actinomycetes</taxon>
        <taxon>Pseudonocardiales</taxon>
        <taxon>Pseudonocardiaceae</taxon>
        <taxon>Prauserella</taxon>
    </lineage>
</organism>
<gene>
    <name evidence="3" type="ORF">JHE00_05790</name>
</gene>
<reference evidence="3" key="1">
    <citation type="submission" date="2020-12" db="EMBL/GenBank/DDBJ databases">
        <title>Prauserella sp. ASG 168, a novel actinomycete isolated from cave rock.</title>
        <authorList>
            <person name="Suriyachadkun C."/>
        </authorList>
    </citation>
    <scope>NUCLEOTIDE SEQUENCE</scope>
    <source>
        <strain evidence="3">ASG 168</strain>
    </source>
</reference>
<accession>A0A934V477</accession>
<dbReference type="InterPro" id="IPR032466">
    <property type="entry name" value="Metal_Hydrolase"/>
</dbReference>
<sequence>MIVIDAHQHVWDPARATYGWLGPALAPINGAMRFADVRPALSAAGVTATVLVQAADNYADTDHMLATAAAHPEVAAVVAWLPLDDPARARARLAALRNDPHVVGTRSLIHERSDSNWILRPEVGAGLALLAEEGLTFDYVTASPEALVHVPELAARHPRLRLVIDHLGKPPIGSGREERLRWRELIAAAAGHPQVYAKVSGLYSARGALDSWTTEQVRPFVEDALELFGPDRLMYGGDWPISLLAGGYARTWEACLELLAPLGPDDRAAVLGGTATDFYRIDATLLDAAHAAAA</sequence>